<evidence type="ECO:0000313" key="1">
    <source>
        <dbReference type="EMBL" id="MBK1726833.1"/>
    </source>
</evidence>
<evidence type="ECO:0000313" key="2">
    <source>
        <dbReference type="Proteomes" id="UP000738126"/>
    </source>
</evidence>
<dbReference type="Proteomes" id="UP000738126">
    <property type="component" value="Unassembled WGS sequence"/>
</dbReference>
<dbReference type="Pfam" id="PF12616">
    <property type="entry name" value="DUF3775"/>
    <property type="match status" value="1"/>
</dbReference>
<name>A0ABS1E5N4_9GAMM</name>
<comment type="caution">
    <text evidence="1">The sequence shown here is derived from an EMBL/GenBank/DDBJ whole genome shotgun (WGS) entry which is preliminary data.</text>
</comment>
<accession>A0ABS1E5N4</accession>
<sequence length="128" mass="14181">MLEVSLVTICFIIQKCREFQAKEEVVIPGGVDGSDEDWVAQVLADHADDWTVQEVRSAFDDLEPASQAQIVTLMWIGRGDFDASEWAEAEAEARAAWRPRTADYILATPLAADYLEYGLEALGLACDE</sequence>
<gene>
    <name evidence="1" type="ORF">CKO13_07335</name>
</gene>
<dbReference type="EMBL" id="NRSH01000071">
    <property type="protein sequence ID" value="MBK1726833.1"/>
    <property type="molecule type" value="Genomic_DNA"/>
</dbReference>
<reference evidence="1 2" key="1">
    <citation type="journal article" date="2020" name="Microorganisms">
        <title>Osmotic Adaptation and Compatible Solute Biosynthesis of Phototrophic Bacteria as Revealed from Genome Analyses.</title>
        <authorList>
            <person name="Imhoff J.F."/>
            <person name="Rahn T."/>
            <person name="Kunzel S."/>
            <person name="Keller A."/>
            <person name="Neulinger S.C."/>
        </authorList>
    </citation>
    <scope>NUCLEOTIDE SEQUENCE [LARGE SCALE GENOMIC DNA]</scope>
    <source>
        <strain evidence="1 2">DSM 15116</strain>
    </source>
</reference>
<proteinExistence type="predicted"/>
<dbReference type="RefSeq" id="WP_200258912.1">
    <property type="nucleotide sequence ID" value="NZ_NRSH01000071.1"/>
</dbReference>
<protein>
    <recommendedName>
        <fullName evidence="3">DUF3775 domain-containing protein</fullName>
    </recommendedName>
</protein>
<keyword evidence="2" id="KW-1185">Reference proteome</keyword>
<evidence type="ECO:0008006" key="3">
    <source>
        <dbReference type="Google" id="ProtNLM"/>
    </source>
</evidence>
<dbReference type="InterPro" id="IPR022254">
    <property type="entry name" value="DUF3775"/>
</dbReference>
<organism evidence="1 2">
    <name type="scientific">Halorhodospira neutriphila</name>
    <dbReference type="NCBI Taxonomy" id="168379"/>
    <lineage>
        <taxon>Bacteria</taxon>
        <taxon>Pseudomonadati</taxon>
        <taxon>Pseudomonadota</taxon>
        <taxon>Gammaproteobacteria</taxon>
        <taxon>Chromatiales</taxon>
        <taxon>Ectothiorhodospiraceae</taxon>
        <taxon>Halorhodospira</taxon>
    </lineage>
</organism>